<dbReference type="RefSeq" id="WP_035621634.1">
    <property type="nucleotide sequence ID" value="NZ_JBEWQG010000024.1"/>
</dbReference>
<dbReference type="PANTHER" id="PTHR46825">
    <property type="entry name" value="D-ALANYL-D-ALANINE-CARBOXYPEPTIDASE/ENDOPEPTIDASE AMPH"/>
    <property type="match status" value="1"/>
</dbReference>
<dbReference type="SUPFAM" id="SSF48452">
    <property type="entry name" value="TPR-like"/>
    <property type="match status" value="1"/>
</dbReference>
<evidence type="ECO:0000313" key="5">
    <source>
        <dbReference type="EMBL" id="KFF16613.1"/>
    </source>
</evidence>
<dbReference type="InterPro" id="IPR012338">
    <property type="entry name" value="Beta-lactam/transpept-like"/>
</dbReference>
<reference evidence="5 7" key="1">
    <citation type="submission" date="2014-07" db="EMBL/GenBank/DDBJ databases">
        <title>Genome of Flavobacterium hydatis DSM 2063.</title>
        <authorList>
            <person name="Pipes S.E."/>
            <person name="Stropko S.J."/>
            <person name="Newman J.D."/>
        </authorList>
    </citation>
    <scope>NUCLEOTIDE SEQUENCE [LARGE SCALE GENOMIC DNA]</scope>
    <source>
        <strain evidence="5 7">DSM 2063</strain>
    </source>
</reference>
<dbReference type="Pfam" id="PF00144">
    <property type="entry name" value="Beta-lactamase"/>
    <property type="match status" value="1"/>
</dbReference>
<evidence type="ECO:0000313" key="6">
    <source>
        <dbReference type="EMBL" id="OXA90273.1"/>
    </source>
</evidence>
<protein>
    <submittedName>
        <fullName evidence="5">Beta-lactamase</fullName>
    </submittedName>
    <submittedName>
        <fullName evidence="6">Serine hydrolase</fullName>
    </submittedName>
</protein>
<keyword evidence="6" id="KW-0378">Hydrolase</keyword>
<dbReference type="eggNOG" id="COG0457">
    <property type="taxonomic scope" value="Bacteria"/>
</dbReference>
<dbReference type="AlphaFoldDB" id="A0A086AIU9"/>
<reference evidence="6 8" key="2">
    <citation type="submission" date="2016-11" db="EMBL/GenBank/DDBJ databases">
        <title>Whole genomes of Flavobacteriaceae.</title>
        <authorList>
            <person name="Stine C."/>
            <person name="Li C."/>
            <person name="Tadesse D."/>
        </authorList>
    </citation>
    <scope>NUCLEOTIDE SEQUENCE [LARGE SCALE GENOMIC DNA]</scope>
    <source>
        <strain evidence="6 8">ATCC 29551</strain>
    </source>
</reference>
<accession>A0A086AIU9</accession>
<feature type="domain" description="Beta-lactamase-related" evidence="4">
    <location>
        <begin position="35"/>
        <end position="337"/>
    </location>
</feature>
<dbReference type="Gene3D" id="1.25.40.10">
    <property type="entry name" value="Tetratricopeptide repeat domain"/>
    <property type="match status" value="1"/>
</dbReference>
<dbReference type="PROSITE" id="PS50005">
    <property type="entry name" value="TPR"/>
    <property type="match status" value="1"/>
</dbReference>
<dbReference type="OrthoDB" id="9793489at2"/>
<dbReference type="Pfam" id="PF07719">
    <property type="entry name" value="TPR_2"/>
    <property type="match status" value="1"/>
</dbReference>
<dbReference type="STRING" id="991.IW20_10635"/>
<organism evidence="5 7">
    <name type="scientific">Flavobacterium hydatis</name>
    <name type="common">Cytophaga aquatilis</name>
    <dbReference type="NCBI Taxonomy" id="991"/>
    <lineage>
        <taxon>Bacteria</taxon>
        <taxon>Pseudomonadati</taxon>
        <taxon>Bacteroidota</taxon>
        <taxon>Flavobacteriia</taxon>
        <taxon>Flavobacteriales</taxon>
        <taxon>Flavobacteriaceae</taxon>
        <taxon>Flavobacterium</taxon>
    </lineage>
</organism>
<proteinExistence type="predicted"/>
<dbReference type="EMBL" id="JPRM01000014">
    <property type="protein sequence ID" value="KFF16613.1"/>
    <property type="molecule type" value="Genomic_DNA"/>
</dbReference>
<dbReference type="GO" id="GO:0016787">
    <property type="term" value="F:hydrolase activity"/>
    <property type="evidence" value="ECO:0007669"/>
    <property type="project" value="UniProtKB-KW"/>
</dbReference>
<gene>
    <name evidence="6" type="ORF">B0A62_19565</name>
    <name evidence="5" type="ORF">IW20_10635</name>
</gene>
<evidence type="ECO:0000313" key="8">
    <source>
        <dbReference type="Proteomes" id="UP000198424"/>
    </source>
</evidence>
<dbReference type="InterPro" id="IPR050491">
    <property type="entry name" value="AmpC-like"/>
</dbReference>
<dbReference type="InterPro" id="IPR019734">
    <property type="entry name" value="TPR_rpt"/>
</dbReference>
<evidence type="ECO:0000259" key="4">
    <source>
        <dbReference type="Pfam" id="PF00144"/>
    </source>
</evidence>
<dbReference type="PANTHER" id="PTHR46825:SF9">
    <property type="entry name" value="BETA-LACTAMASE-RELATED DOMAIN-CONTAINING PROTEIN"/>
    <property type="match status" value="1"/>
</dbReference>
<dbReference type="eggNOG" id="COG1680">
    <property type="taxonomic scope" value="Bacteria"/>
</dbReference>
<dbReference type="Proteomes" id="UP000028712">
    <property type="component" value="Unassembled WGS sequence"/>
</dbReference>
<comment type="caution">
    <text evidence="5">The sequence shown here is derived from an EMBL/GenBank/DDBJ whole genome shotgun (WGS) entry which is preliminary data.</text>
</comment>
<dbReference type="EMBL" id="MUGY01000028">
    <property type="protein sequence ID" value="OXA90273.1"/>
    <property type="molecule type" value="Genomic_DNA"/>
</dbReference>
<dbReference type="InterPro" id="IPR001466">
    <property type="entry name" value="Beta-lactam-related"/>
</dbReference>
<sequence>MKETFLISIFLLIFNICFGQKTDSNQKEIKQKIDNYINEVIEINEIPGVALAVIKDGKVIYEKYYGKASFEDNKSVDKNTAFKIFSTTKLITNVGVFQLIEKGKLSLEDPISKYLNNLPKEWQGIKVKNLLTHSSGLPNIVAFEDIPVSLPYDEKIAILSKKPMEFATGSQYNYNQTNYFFLAKIIEKITGLTFEEYILQNQFPEVKSGVYFSADFGKSVPNSAFRYNYNAKTKKYAKNTLNSGSDGHSANGLNITLPEFIKWNENLDKDTFLKKETKYSMWEPFQYTNSKEAFGYGWDFYPVNKVISYGFTGGNETAFRKFVKNDLTIIFLSNGHKYDNLYVQSQVVNHVAGIVDKTLVDDYLLADEKITQDFLKLSFTKAEQNYLTQKKSHPEWKFEDRLNVIGYTLMNYGRIKDAIKVFELNTKENPKSGNAFDSLAESYFNNGQFETSKQAYQKALALSPENANAKEMLTKIDKLLAK</sequence>
<evidence type="ECO:0000256" key="1">
    <source>
        <dbReference type="ARBA" id="ARBA00022737"/>
    </source>
</evidence>
<evidence type="ECO:0000256" key="2">
    <source>
        <dbReference type="ARBA" id="ARBA00022803"/>
    </source>
</evidence>
<dbReference type="InterPro" id="IPR011990">
    <property type="entry name" value="TPR-like_helical_dom_sf"/>
</dbReference>
<dbReference type="Gene3D" id="3.40.710.10">
    <property type="entry name" value="DD-peptidase/beta-lactamase superfamily"/>
    <property type="match status" value="1"/>
</dbReference>
<keyword evidence="8" id="KW-1185">Reference proteome</keyword>
<name>A0A086AIU9_FLAHY</name>
<evidence type="ECO:0000256" key="3">
    <source>
        <dbReference type="PROSITE-ProRule" id="PRU00339"/>
    </source>
</evidence>
<dbReference type="Proteomes" id="UP000198424">
    <property type="component" value="Unassembled WGS sequence"/>
</dbReference>
<evidence type="ECO:0000313" key="7">
    <source>
        <dbReference type="Proteomes" id="UP000028712"/>
    </source>
</evidence>
<keyword evidence="1" id="KW-0677">Repeat</keyword>
<keyword evidence="2 3" id="KW-0802">TPR repeat</keyword>
<dbReference type="SUPFAM" id="SSF56601">
    <property type="entry name" value="beta-lactamase/transpeptidase-like"/>
    <property type="match status" value="1"/>
</dbReference>
<feature type="repeat" description="TPR" evidence="3">
    <location>
        <begin position="433"/>
        <end position="466"/>
    </location>
</feature>
<dbReference type="SMART" id="SM00028">
    <property type="entry name" value="TPR"/>
    <property type="match status" value="2"/>
</dbReference>
<dbReference type="InterPro" id="IPR013105">
    <property type="entry name" value="TPR_2"/>
</dbReference>